<dbReference type="PANTHER" id="PTHR33018">
    <property type="entry name" value="OS10G0338966 PROTEIN-RELATED"/>
    <property type="match status" value="1"/>
</dbReference>
<proteinExistence type="predicted"/>
<protein>
    <submittedName>
        <fullName evidence="4">Uncharacterized protein LOC107477763</fullName>
    </submittedName>
</protein>
<name>A0A6P4CLZ6_ARADU</name>
<organism evidence="3 4">
    <name type="scientific">Arachis duranensis</name>
    <name type="common">Wild peanut</name>
    <dbReference type="NCBI Taxonomy" id="130453"/>
    <lineage>
        <taxon>Eukaryota</taxon>
        <taxon>Viridiplantae</taxon>
        <taxon>Streptophyta</taxon>
        <taxon>Embryophyta</taxon>
        <taxon>Tracheophyta</taxon>
        <taxon>Spermatophyta</taxon>
        <taxon>Magnoliopsida</taxon>
        <taxon>eudicotyledons</taxon>
        <taxon>Gunneridae</taxon>
        <taxon>Pentapetalae</taxon>
        <taxon>rosids</taxon>
        <taxon>fabids</taxon>
        <taxon>Fabales</taxon>
        <taxon>Fabaceae</taxon>
        <taxon>Papilionoideae</taxon>
        <taxon>50 kb inversion clade</taxon>
        <taxon>dalbergioids sensu lato</taxon>
        <taxon>Dalbergieae</taxon>
        <taxon>Pterocarpus clade</taxon>
        <taxon>Arachis</taxon>
    </lineage>
</organism>
<accession>A0A6P4CLZ6</accession>
<dbReference type="KEGG" id="adu:107477763"/>
<dbReference type="Proteomes" id="UP000515211">
    <property type="component" value="Chromosome 3"/>
</dbReference>
<feature type="compositionally biased region" description="Polar residues" evidence="2">
    <location>
        <begin position="151"/>
        <end position="163"/>
    </location>
</feature>
<dbReference type="Pfam" id="PF03004">
    <property type="entry name" value="Transposase_24"/>
    <property type="match status" value="1"/>
</dbReference>
<feature type="region of interest" description="Disordered" evidence="2">
    <location>
        <begin position="151"/>
        <end position="174"/>
    </location>
</feature>
<reference evidence="3" key="1">
    <citation type="journal article" date="2016" name="Nat. Genet.">
        <title>The genome sequences of Arachis duranensis and Arachis ipaensis, the diploid ancestors of cultivated peanut.</title>
        <authorList>
            <person name="Bertioli D.J."/>
            <person name="Cannon S.B."/>
            <person name="Froenicke L."/>
            <person name="Huang G."/>
            <person name="Farmer A.D."/>
            <person name="Cannon E.K."/>
            <person name="Liu X."/>
            <person name="Gao D."/>
            <person name="Clevenger J."/>
            <person name="Dash S."/>
            <person name="Ren L."/>
            <person name="Moretzsohn M.C."/>
            <person name="Shirasawa K."/>
            <person name="Huang W."/>
            <person name="Vidigal B."/>
            <person name="Abernathy B."/>
            <person name="Chu Y."/>
            <person name="Niederhuth C.E."/>
            <person name="Umale P."/>
            <person name="Araujo A.C."/>
            <person name="Kozik A."/>
            <person name="Kim K.D."/>
            <person name="Burow M.D."/>
            <person name="Varshney R.K."/>
            <person name="Wang X."/>
            <person name="Zhang X."/>
            <person name="Barkley N."/>
            <person name="Guimaraes P.M."/>
            <person name="Isobe S."/>
            <person name="Guo B."/>
            <person name="Liao B."/>
            <person name="Stalker H.T."/>
            <person name="Schmitz R.J."/>
            <person name="Scheffler B.E."/>
            <person name="Leal-Bertioli S.C."/>
            <person name="Xun X."/>
            <person name="Jackson S.A."/>
            <person name="Michelmore R."/>
            <person name="Ozias-Akins P."/>
        </authorList>
    </citation>
    <scope>NUCLEOTIDE SEQUENCE [LARGE SCALE GENOMIC DNA]</scope>
    <source>
        <strain evidence="3">cv. V14167</strain>
    </source>
</reference>
<evidence type="ECO:0000313" key="4">
    <source>
        <dbReference type="RefSeq" id="XP_015953320.2"/>
    </source>
</evidence>
<evidence type="ECO:0000256" key="2">
    <source>
        <dbReference type="SAM" id="MobiDB-lite"/>
    </source>
</evidence>
<gene>
    <name evidence="4" type="primary">LOC107477763</name>
</gene>
<reference evidence="4" key="2">
    <citation type="submission" date="2025-08" db="UniProtKB">
        <authorList>
            <consortium name="RefSeq"/>
        </authorList>
    </citation>
    <scope>IDENTIFICATION</scope>
    <source>
        <tissue evidence="4">Whole plant</tissue>
    </source>
</reference>
<evidence type="ECO:0000313" key="3">
    <source>
        <dbReference type="Proteomes" id="UP000515211"/>
    </source>
</evidence>
<dbReference type="AlphaFoldDB" id="A0A6P4CLZ6"/>
<feature type="coiled-coil region" evidence="1">
    <location>
        <begin position="267"/>
        <end position="308"/>
    </location>
</feature>
<sequence>MERMIREKILQVHSDVQEPLHLRVPATVLDNPVLTLYPFDHLAMKHGWLRQVTLGTLELLRQIESIHRIHMKAAGLLSEFLGTLGSDFQQLPICAKSWKTMSKASKEHAYDQVKENLKRKPAGIEANHWKKFLQYRLDDDTKDKCRKNAVNRSKQQYTHTGGSKTMARKRHEEEQRLGMPIGRGEGWTMSHKKRNGKYMNEQARLVGEAIELVESQDPSSKEFSQNDSLAQVLGKEHPGRVRGLGIGTCPSRCFRNIPEQSDYGVQIEEYQMEIVKLKAEAAELRAAAAAAEAKRQRMETEAAEGKAKIQTMGDLLTYVIQQQGGNLPPEIAAGLDYLRSAPTSSHAR</sequence>
<dbReference type="RefSeq" id="XP_015953320.2">
    <property type="nucleotide sequence ID" value="XM_016097834.2"/>
</dbReference>
<keyword evidence="1" id="KW-0175">Coiled coil</keyword>
<evidence type="ECO:0000256" key="1">
    <source>
        <dbReference type="SAM" id="Coils"/>
    </source>
</evidence>
<keyword evidence="3" id="KW-1185">Reference proteome</keyword>
<dbReference type="PANTHER" id="PTHR33018:SF31">
    <property type="entry name" value="TRANSPOSASE, PTTA_EN_SPM, PLANT"/>
    <property type="match status" value="1"/>
</dbReference>
<dbReference type="InterPro" id="IPR004252">
    <property type="entry name" value="Probable_transposase_24"/>
</dbReference>
<dbReference type="GeneID" id="107477763"/>